<dbReference type="InterPro" id="IPR014284">
    <property type="entry name" value="RNA_pol_sigma-70_dom"/>
</dbReference>
<dbReference type="Gene3D" id="1.10.1740.10">
    <property type="match status" value="1"/>
</dbReference>
<dbReference type="NCBIfam" id="TIGR02937">
    <property type="entry name" value="sigma70-ECF"/>
    <property type="match status" value="1"/>
</dbReference>
<protein>
    <submittedName>
        <fullName evidence="7">RNA polymerase sigma-70 factor (ECF subfamily)</fullName>
    </submittedName>
</protein>
<dbReference type="InterPro" id="IPR039425">
    <property type="entry name" value="RNA_pol_sigma-70-like"/>
</dbReference>
<dbReference type="InterPro" id="IPR036388">
    <property type="entry name" value="WH-like_DNA-bd_sf"/>
</dbReference>
<comment type="similarity">
    <text evidence="1">Belongs to the sigma-70 factor family. ECF subfamily.</text>
</comment>
<evidence type="ECO:0000256" key="1">
    <source>
        <dbReference type="ARBA" id="ARBA00010641"/>
    </source>
</evidence>
<dbReference type="Proteomes" id="UP000295292">
    <property type="component" value="Unassembled WGS sequence"/>
</dbReference>
<dbReference type="Gene3D" id="1.10.10.10">
    <property type="entry name" value="Winged helix-like DNA-binding domain superfamily/Winged helix DNA-binding domain"/>
    <property type="match status" value="1"/>
</dbReference>
<evidence type="ECO:0000313" key="8">
    <source>
        <dbReference type="Proteomes" id="UP000295292"/>
    </source>
</evidence>
<keyword evidence="4" id="KW-0804">Transcription</keyword>
<dbReference type="GO" id="GO:0003677">
    <property type="term" value="F:DNA binding"/>
    <property type="evidence" value="ECO:0007669"/>
    <property type="project" value="InterPro"/>
</dbReference>
<dbReference type="GO" id="GO:0016987">
    <property type="term" value="F:sigma factor activity"/>
    <property type="evidence" value="ECO:0007669"/>
    <property type="project" value="UniProtKB-KW"/>
</dbReference>
<keyword evidence="2" id="KW-0805">Transcription regulation</keyword>
<proteinExistence type="inferred from homology"/>
<dbReference type="InterPro" id="IPR013249">
    <property type="entry name" value="RNA_pol_sigma70_r4_t2"/>
</dbReference>
<dbReference type="SUPFAM" id="SSF88659">
    <property type="entry name" value="Sigma3 and sigma4 domains of RNA polymerase sigma factors"/>
    <property type="match status" value="1"/>
</dbReference>
<sequence>MNPNQLNSSDEAEQYLLDQLVLGSHDAFEKLYRLHWVFVYNQAYKRLRDQDDAENITQDIFTTVWENRTKAPIQNFRAYLFVLTKNKTLNFIVKNKPTLITDYEESISNDSSPLKELLTKEAYHNLNEKILSLPPQQRTAFAMRYEENRSTDEIATIMGLSVKTVRNHLGKAISTIRSILKFLILLFF</sequence>
<evidence type="ECO:0000256" key="4">
    <source>
        <dbReference type="ARBA" id="ARBA00023163"/>
    </source>
</evidence>
<name>A0A4R6WIZ0_9SPHI</name>
<dbReference type="Pfam" id="PF08281">
    <property type="entry name" value="Sigma70_r4_2"/>
    <property type="match status" value="1"/>
</dbReference>
<dbReference type="EMBL" id="SNYV01000011">
    <property type="protein sequence ID" value="TDQ80213.1"/>
    <property type="molecule type" value="Genomic_DNA"/>
</dbReference>
<dbReference type="Pfam" id="PF04542">
    <property type="entry name" value="Sigma70_r2"/>
    <property type="match status" value="1"/>
</dbReference>
<keyword evidence="3" id="KW-0731">Sigma factor</keyword>
<reference evidence="7 8" key="1">
    <citation type="submission" date="2019-03" db="EMBL/GenBank/DDBJ databases">
        <title>Genomic Encyclopedia of Archaeal and Bacterial Type Strains, Phase II (KMG-II): from individual species to whole genera.</title>
        <authorList>
            <person name="Goeker M."/>
        </authorList>
    </citation>
    <scope>NUCLEOTIDE SEQUENCE [LARGE SCALE GENOMIC DNA]</scope>
    <source>
        <strain evidence="7 8">DSM 28353</strain>
    </source>
</reference>
<dbReference type="CDD" id="cd06171">
    <property type="entry name" value="Sigma70_r4"/>
    <property type="match status" value="1"/>
</dbReference>
<dbReference type="RefSeq" id="WP_162850058.1">
    <property type="nucleotide sequence ID" value="NZ_SNYV01000011.1"/>
</dbReference>
<dbReference type="PANTHER" id="PTHR43133">
    <property type="entry name" value="RNA POLYMERASE ECF-TYPE SIGMA FACTO"/>
    <property type="match status" value="1"/>
</dbReference>
<dbReference type="InterPro" id="IPR007627">
    <property type="entry name" value="RNA_pol_sigma70_r2"/>
</dbReference>
<comment type="caution">
    <text evidence="7">The sequence shown here is derived from an EMBL/GenBank/DDBJ whole genome shotgun (WGS) entry which is preliminary data.</text>
</comment>
<dbReference type="AlphaFoldDB" id="A0A4R6WIZ0"/>
<evidence type="ECO:0000259" key="6">
    <source>
        <dbReference type="Pfam" id="PF08281"/>
    </source>
</evidence>
<feature type="domain" description="RNA polymerase sigma-70 region 2" evidence="5">
    <location>
        <begin position="31"/>
        <end position="96"/>
    </location>
</feature>
<dbReference type="InterPro" id="IPR013324">
    <property type="entry name" value="RNA_pol_sigma_r3/r4-like"/>
</dbReference>
<dbReference type="InterPro" id="IPR013325">
    <property type="entry name" value="RNA_pol_sigma_r2"/>
</dbReference>
<dbReference type="GO" id="GO:0006352">
    <property type="term" value="P:DNA-templated transcription initiation"/>
    <property type="evidence" value="ECO:0007669"/>
    <property type="project" value="InterPro"/>
</dbReference>
<organism evidence="7 8">
    <name type="scientific">Sphingobacterium yanglingense</name>
    <dbReference type="NCBI Taxonomy" id="1437280"/>
    <lineage>
        <taxon>Bacteria</taxon>
        <taxon>Pseudomonadati</taxon>
        <taxon>Bacteroidota</taxon>
        <taxon>Sphingobacteriia</taxon>
        <taxon>Sphingobacteriales</taxon>
        <taxon>Sphingobacteriaceae</taxon>
        <taxon>Sphingobacterium</taxon>
    </lineage>
</organism>
<gene>
    <name evidence="7" type="ORF">CLV99_1670</name>
</gene>
<evidence type="ECO:0000256" key="3">
    <source>
        <dbReference type="ARBA" id="ARBA00023082"/>
    </source>
</evidence>
<keyword evidence="8" id="KW-1185">Reference proteome</keyword>
<evidence type="ECO:0000256" key="2">
    <source>
        <dbReference type="ARBA" id="ARBA00023015"/>
    </source>
</evidence>
<evidence type="ECO:0000259" key="5">
    <source>
        <dbReference type="Pfam" id="PF04542"/>
    </source>
</evidence>
<evidence type="ECO:0000313" key="7">
    <source>
        <dbReference type="EMBL" id="TDQ80213.1"/>
    </source>
</evidence>
<feature type="domain" description="RNA polymerase sigma factor 70 region 4 type 2" evidence="6">
    <location>
        <begin position="126"/>
        <end position="173"/>
    </location>
</feature>
<accession>A0A4R6WIZ0</accession>
<dbReference type="PANTHER" id="PTHR43133:SF46">
    <property type="entry name" value="RNA POLYMERASE SIGMA-70 FACTOR ECF SUBFAMILY"/>
    <property type="match status" value="1"/>
</dbReference>
<dbReference type="SUPFAM" id="SSF88946">
    <property type="entry name" value="Sigma2 domain of RNA polymerase sigma factors"/>
    <property type="match status" value="1"/>
</dbReference>